<keyword evidence="2" id="KW-1185">Reference proteome</keyword>
<dbReference type="EMBL" id="CP093348">
    <property type="protein sequence ID" value="WOH05903.1"/>
    <property type="molecule type" value="Genomic_DNA"/>
</dbReference>
<evidence type="ECO:0000313" key="2">
    <source>
        <dbReference type="Proteomes" id="UP000077755"/>
    </source>
</evidence>
<proteinExistence type="predicted"/>
<gene>
    <name evidence="1" type="ORF">DCAR_0625326</name>
</gene>
<name>A0AAF1B5Z1_DAUCS</name>
<dbReference type="Proteomes" id="UP000077755">
    <property type="component" value="Chromosome 6"/>
</dbReference>
<sequence length="169" mass="19317">MFLAKILLYNIGPSRDRQNLLLKRGYYFIGYYLMESVSFVHANELTYADPSAWIFHDDIAEFLGGNPQVDGTYDAKKLVLGSEYKVYYYVSMKDRKETHPVTLTLHLPDGKTKQRTETITLDPSRYQAVFVGKFLNIYPSGDIKFTFSGVTGDTWKGLLLEYVLITSNG</sequence>
<reference evidence="1" key="1">
    <citation type="journal article" date="2016" name="Nat. Genet.">
        <title>A high-quality carrot genome assembly provides new insights into carotenoid accumulation and asterid genome evolution.</title>
        <authorList>
            <person name="Iorizzo M."/>
            <person name="Ellison S."/>
            <person name="Senalik D."/>
            <person name="Zeng P."/>
            <person name="Satapoomin P."/>
            <person name="Huang J."/>
            <person name="Bowman M."/>
            <person name="Iovene M."/>
            <person name="Sanseverino W."/>
            <person name="Cavagnaro P."/>
            <person name="Yildiz M."/>
            <person name="Macko-Podgorni A."/>
            <person name="Moranska E."/>
            <person name="Grzebelus E."/>
            <person name="Grzebelus D."/>
            <person name="Ashrafi H."/>
            <person name="Zheng Z."/>
            <person name="Cheng S."/>
            <person name="Spooner D."/>
            <person name="Van Deynze A."/>
            <person name="Simon P."/>
        </authorList>
    </citation>
    <scope>NUCLEOTIDE SEQUENCE</scope>
    <source>
        <tissue evidence="1">Leaf</tissue>
    </source>
</reference>
<protein>
    <submittedName>
        <fullName evidence="1">Uncharacterized protein</fullName>
    </submittedName>
</protein>
<reference evidence="1" key="2">
    <citation type="submission" date="2022-03" db="EMBL/GenBank/DDBJ databases">
        <title>Draft title - Genomic analysis of global carrot germplasm unveils the trajectory of domestication and the origin of high carotenoid orange carrot.</title>
        <authorList>
            <person name="Iorizzo M."/>
            <person name="Ellison S."/>
            <person name="Senalik D."/>
            <person name="Macko-Podgorni A."/>
            <person name="Grzebelus D."/>
            <person name="Bostan H."/>
            <person name="Rolling W."/>
            <person name="Curaba J."/>
            <person name="Simon P."/>
        </authorList>
    </citation>
    <scope>NUCLEOTIDE SEQUENCE</scope>
    <source>
        <tissue evidence="1">Leaf</tissue>
    </source>
</reference>
<accession>A0AAF1B5Z1</accession>
<evidence type="ECO:0000313" key="1">
    <source>
        <dbReference type="EMBL" id="WOH05903.1"/>
    </source>
</evidence>
<dbReference type="AlphaFoldDB" id="A0AAF1B5Z1"/>
<organism evidence="1 2">
    <name type="scientific">Daucus carota subsp. sativus</name>
    <name type="common">Carrot</name>
    <dbReference type="NCBI Taxonomy" id="79200"/>
    <lineage>
        <taxon>Eukaryota</taxon>
        <taxon>Viridiplantae</taxon>
        <taxon>Streptophyta</taxon>
        <taxon>Embryophyta</taxon>
        <taxon>Tracheophyta</taxon>
        <taxon>Spermatophyta</taxon>
        <taxon>Magnoliopsida</taxon>
        <taxon>eudicotyledons</taxon>
        <taxon>Gunneridae</taxon>
        <taxon>Pentapetalae</taxon>
        <taxon>asterids</taxon>
        <taxon>campanulids</taxon>
        <taxon>Apiales</taxon>
        <taxon>Apiaceae</taxon>
        <taxon>Apioideae</taxon>
        <taxon>Scandiceae</taxon>
        <taxon>Daucinae</taxon>
        <taxon>Daucus</taxon>
        <taxon>Daucus sect. Daucus</taxon>
    </lineage>
</organism>